<keyword evidence="1" id="KW-0808">Transferase</keyword>
<dbReference type="AlphaFoldDB" id="A0A8I0H9Q9"/>
<comment type="caution">
    <text evidence="1">The sequence shown here is derived from an EMBL/GenBank/DDBJ whole genome shotgun (WGS) entry which is preliminary data.</text>
</comment>
<dbReference type="SUPFAM" id="SSF81301">
    <property type="entry name" value="Nucleotidyltransferase"/>
    <property type="match status" value="1"/>
</dbReference>
<proteinExistence type="predicted"/>
<name>A0A8I0H9Q9_XANCI</name>
<feature type="non-terminal residue" evidence="1">
    <location>
        <position position="84"/>
    </location>
</feature>
<accession>A0A8I0H9Q9</accession>
<feature type="non-terminal residue" evidence="1">
    <location>
        <position position="1"/>
    </location>
</feature>
<protein>
    <submittedName>
        <fullName evidence="1">Nucleotidyltransferase</fullName>
    </submittedName>
</protein>
<dbReference type="EMBL" id="JAABFR010001561">
    <property type="protein sequence ID" value="MBD4338504.1"/>
    <property type="molecule type" value="Genomic_DNA"/>
</dbReference>
<sequence>HLGSNILFLTLSGSHAYGTNVEGSDIDIRGVAGSPEILGFNHFEQAIDNRTDTVIYAANKFVSLLAQGNPNIIELLGNDPELYV</sequence>
<dbReference type="InterPro" id="IPR018775">
    <property type="entry name" value="RlaP"/>
</dbReference>
<dbReference type="PANTHER" id="PTHR34817">
    <property type="entry name" value="NUCLEOTIDYLTRANSFERASE"/>
    <property type="match status" value="1"/>
</dbReference>
<dbReference type="GO" id="GO:0016740">
    <property type="term" value="F:transferase activity"/>
    <property type="evidence" value="ECO:0007669"/>
    <property type="project" value="UniProtKB-KW"/>
</dbReference>
<dbReference type="Proteomes" id="UP000653002">
    <property type="component" value="Unassembled WGS sequence"/>
</dbReference>
<gene>
    <name evidence="1" type="ORF">GUH15_21105</name>
</gene>
<reference evidence="1" key="1">
    <citation type="submission" date="2020-01" db="EMBL/GenBank/DDBJ databases">
        <authorList>
            <person name="Richard D."/>
        </authorList>
    </citation>
    <scope>NUCLEOTIDE SEQUENCE</scope>
    <source>
        <strain evidence="1">JP541</strain>
    </source>
</reference>
<dbReference type="InterPro" id="IPR043519">
    <property type="entry name" value="NT_sf"/>
</dbReference>
<organism evidence="1 2">
    <name type="scientific">Xanthomonas citri pv. citri</name>
    <dbReference type="NCBI Taxonomy" id="611301"/>
    <lineage>
        <taxon>Bacteria</taxon>
        <taxon>Pseudomonadati</taxon>
        <taxon>Pseudomonadota</taxon>
        <taxon>Gammaproteobacteria</taxon>
        <taxon>Lysobacterales</taxon>
        <taxon>Lysobacteraceae</taxon>
        <taxon>Xanthomonas</taxon>
    </lineage>
</organism>
<dbReference type="Pfam" id="PF10127">
    <property type="entry name" value="RlaP"/>
    <property type="match status" value="1"/>
</dbReference>
<evidence type="ECO:0000313" key="1">
    <source>
        <dbReference type="EMBL" id="MBD4338504.1"/>
    </source>
</evidence>
<evidence type="ECO:0000313" key="2">
    <source>
        <dbReference type="Proteomes" id="UP000653002"/>
    </source>
</evidence>
<dbReference type="PANTHER" id="PTHR34817:SF1">
    <property type="entry name" value="NUCLEOTIDYLTRANSFERASE"/>
    <property type="match status" value="1"/>
</dbReference>